<gene>
    <name evidence="2" type="ORF">A7U43_04285</name>
</gene>
<sequence length="59" mass="6611">MVRRVLGYEMRISVWIGLAILLAIPYLVIGMVWGFTHSGPFLGSVLAWPLLLLYSFCGL</sequence>
<dbReference type="EMBL" id="CP015596">
    <property type="protein sequence ID" value="ANE82628.1"/>
    <property type="molecule type" value="Genomic_DNA"/>
</dbReference>
<dbReference type="KEGG" id="madi:A7U43_04285"/>
<organism evidence="2 3">
    <name type="scientific">Mycobacterium adipatum</name>
    <dbReference type="NCBI Taxonomy" id="1682113"/>
    <lineage>
        <taxon>Bacteria</taxon>
        <taxon>Bacillati</taxon>
        <taxon>Actinomycetota</taxon>
        <taxon>Actinomycetes</taxon>
        <taxon>Mycobacteriales</taxon>
        <taxon>Mycobacteriaceae</taxon>
        <taxon>Mycobacterium</taxon>
    </lineage>
</organism>
<evidence type="ECO:0000313" key="2">
    <source>
        <dbReference type="EMBL" id="ANE82628.1"/>
    </source>
</evidence>
<reference evidence="2 3" key="1">
    <citation type="submission" date="2016-05" db="EMBL/GenBank/DDBJ databases">
        <title>Complete genome sequence of a phthalic acid esters degrading Mycobacterium sp. YC-RL4.</title>
        <authorList>
            <person name="Ren L."/>
            <person name="Fan S."/>
            <person name="Ruth N."/>
            <person name="Jia Y."/>
            <person name="Wang J."/>
            <person name="Qiao C."/>
        </authorList>
    </citation>
    <scope>NUCLEOTIDE SEQUENCE [LARGE SCALE GENOMIC DNA]</scope>
    <source>
        <strain evidence="2 3">YC-RL4</strain>
    </source>
</reference>
<accession>A0A172UUF6</accession>
<keyword evidence="1" id="KW-0812">Transmembrane</keyword>
<proteinExistence type="predicted"/>
<name>A0A172UUF6_9MYCO</name>
<protein>
    <submittedName>
        <fullName evidence="2">Uncharacterized protein</fullName>
    </submittedName>
</protein>
<dbReference type="AlphaFoldDB" id="A0A172UUF6"/>
<dbReference type="Proteomes" id="UP000077143">
    <property type="component" value="Chromosome"/>
</dbReference>
<keyword evidence="3" id="KW-1185">Reference proteome</keyword>
<keyword evidence="1" id="KW-1133">Transmembrane helix</keyword>
<dbReference type="OrthoDB" id="4567248at2"/>
<keyword evidence="1" id="KW-0472">Membrane</keyword>
<evidence type="ECO:0000313" key="3">
    <source>
        <dbReference type="Proteomes" id="UP000077143"/>
    </source>
</evidence>
<evidence type="ECO:0000256" key="1">
    <source>
        <dbReference type="SAM" id="Phobius"/>
    </source>
</evidence>
<dbReference type="RefSeq" id="WP_068001864.1">
    <property type="nucleotide sequence ID" value="NZ_CP015596.1"/>
</dbReference>
<feature type="transmembrane region" description="Helical" evidence="1">
    <location>
        <begin position="41"/>
        <end position="57"/>
    </location>
</feature>
<dbReference type="STRING" id="1682113.A7U43_04285"/>
<feature type="transmembrane region" description="Helical" evidence="1">
    <location>
        <begin position="12"/>
        <end position="35"/>
    </location>
</feature>